<keyword evidence="1" id="KW-0812">Transmembrane</keyword>
<proteinExistence type="predicted"/>
<evidence type="ECO:0000313" key="2">
    <source>
        <dbReference type="EMBL" id="SDC29445.1"/>
    </source>
</evidence>
<feature type="transmembrane region" description="Helical" evidence="1">
    <location>
        <begin position="53"/>
        <end position="77"/>
    </location>
</feature>
<gene>
    <name evidence="2" type="ORF">SAMN04487864_104226</name>
</gene>
<name>A0A1G6KFT1_9FIRM</name>
<feature type="transmembrane region" description="Helical" evidence="1">
    <location>
        <begin position="12"/>
        <end position="33"/>
    </location>
</feature>
<reference evidence="3" key="1">
    <citation type="submission" date="2016-10" db="EMBL/GenBank/DDBJ databases">
        <authorList>
            <person name="Varghese N."/>
            <person name="Submissions S."/>
        </authorList>
    </citation>
    <scope>NUCLEOTIDE SEQUENCE [LARGE SCALE GENOMIC DNA]</scope>
    <source>
        <strain evidence="3">DSM 11005</strain>
    </source>
</reference>
<feature type="transmembrane region" description="Helical" evidence="1">
    <location>
        <begin position="89"/>
        <end position="113"/>
    </location>
</feature>
<accession>A0A1G6KFT1</accession>
<feature type="transmembrane region" description="Helical" evidence="1">
    <location>
        <begin position="125"/>
        <end position="147"/>
    </location>
</feature>
<protein>
    <submittedName>
        <fullName evidence="2">Inner membrane protein</fullName>
    </submittedName>
</protein>
<sequence length="150" mass="16672">MTGVSHSIVTFATLYVATHNVFIAGSAMLGSLFPDKSEGLFWQSAHRSCSHWFVLYVAALSFFWTPDVLSVTGVQMWQAGLIPMMRRFLFWFAAGGLFHILEDAICGPVPVLYPTKRMTVLPRLFKVGSVGECLFVIAYCAVLYLIAVKL</sequence>
<dbReference type="AlphaFoldDB" id="A0A1G6KFT1"/>
<dbReference type="RefSeq" id="WP_093729898.1">
    <property type="nucleotide sequence ID" value="NZ_FMYW01000004.1"/>
</dbReference>
<dbReference type="Proteomes" id="UP000198943">
    <property type="component" value="Unassembled WGS sequence"/>
</dbReference>
<organism evidence="2 3">
    <name type="scientific">Succiniclasticum ruminis</name>
    <dbReference type="NCBI Taxonomy" id="40841"/>
    <lineage>
        <taxon>Bacteria</taxon>
        <taxon>Bacillati</taxon>
        <taxon>Bacillota</taxon>
        <taxon>Negativicutes</taxon>
        <taxon>Acidaminococcales</taxon>
        <taxon>Acidaminococcaceae</taxon>
        <taxon>Succiniclasticum</taxon>
    </lineage>
</organism>
<dbReference type="OrthoDB" id="5402132at2"/>
<keyword evidence="3" id="KW-1185">Reference proteome</keyword>
<keyword evidence="1" id="KW-0472">Membrane</keyword>
<keyword evidence="1" id="KW-1133">Transmembrane helix</keyword>
<evidence type="ECO:0000313" key="3">
    <source>
        <dbReference type="Proteomes" id="UP000198943"/>
    </source>
</evidence>
<dbReference type="EMBL" id="FMYW01000004">
    <property type="protein sequence ID" value="SDC29445.1"/>
    <property type="molecule type" value="Genomic_DNA"/>
</dbReference>
<evidence type="ECO:0000256" key="1">
    <source>
        <dbReference type="SAM" id="Phobius"/>
    </source>
</evidence>